<evidence type="ECO:0000313" key="3">
    <source>
        <dbReference type="Proteomes" id="UP000754644"/>
    </source>
</evidence>
<keyword evidence="1" id="KW-0812">Transmembrane</keyword>
<evidence type="ECO:0000256" key="1">
    <source>
        <dbReference type="SAM" id="Phobius"/>
    </source>
</evidence>
<dbReference type="AlphaFoldDB" id="A0A972VW01"/>
<protein>
    <submittedName>
        <fullName evidence="2">Uncharacterized protein</fullName>
    </submittedName>
</protein>
<dbReference type="Proteomes" id="UP000754644">
    <property type="component" value="Unassembled WGS sequence"/>
</dbReference>
<comment type="caution">
    <text evidence="2">The sequence shown here is derived from an EMBL/GenBank/DDBJ whole genome shotgun (WGS) entry which is preliminary data.</text>
</comment>
<feature type="transmembrane region" description="Helical" evidence="1">
    <location>
        <begin position="70"/>
        <end position="91"/>
    </location>
</feature>
<accession>A0A972VW01</accession>
<dbReference type="EMBL" id="JABMOJ010000167">
    <property type="protein sequence ID" value="NQV64631.1"/>
    <property type="molecule type" value="Genomic_DNA"/>
</dbReference>
<reference evidence="2" key="1">
    <citation type="submission" date="2020-05" db="EMBL/GenBank/DDBJ databases">
        <title>Sulfur intermediates as new biogeochemical hubs in an aquatic model microbial ecosystem.</title>
        <authorList>
            <person name="Vigneron A."/>
        </authorList>
    </citation>
    <scope>NUCLEOTIDE SEQUENCE</scope>
    <source>
        <strain evidence="2">Bin.250</strain>
    </source>
</reference>
<evidence type="ECO:0000313" key="2">
    <source>
        <dbReference type="EMBL" id="NQV64631.1"/>
    </source>
</evidence>
<proteinExistence type="predicted"/>
<name>A0A972VW01_9GAMM</name>
<keyword evidence="1" id="KW-0472">Membrane</keyword>
<sequence>MATNQDGETNAGNPAELGTLLRIIYGCKMAAAARSKRYHKVLLKQISTTIYLERKMSVFNEEDGKTVKSLMLSFAGIFALTVGLIILAVALT</sequence>
<keyword evidence="1" id="KW-1133">Transmembrane helix</keyword>
<organism evidence="2 3">
    <name type="scientific">SAR86 cluster bacterium</name>
    <dbReference type="NCBI Taxonomy" id="2030880"/>
    <lineage>
        <taxon>Bacteria</taxon>
        <taxon>Pseudomonadati</taxon>
        <taxon>Pseudomonadota</taxon>
        <taxon>Gammaproteobacteria</taxon>
        <taxon>SAR86 cluster</taxon>
    </lineage>
</organism>
<gene>
    <name evidence="2" type="ORF">HQ497_04625</name>
</gene>